<dbReference type="Proteomes" id="UP000475385">
    <property type="component" value="Unassembled WGS sequence"/>
</dbReference>
<sequence length="326" mass="35743">MSLTRRLALAAALALPLALPVAPATAQTQMTVQHALPLNSHTGVGASTFAQTFERLTNGRFRVATQRNDNEREMIESVQIGTIDCTFTSTGPVGNFVPEVRLFDVPFLFRDATHARGVLDSEIGQQVLARFPARGLVGVVWIENGFRNLTNSRREVNTPADVRGLKIRTMENQVHMRAFTTLGALPTPMAFSELVPALQQGTVDGQENPISVIVANNLNQVQRYMTLTRHVYSPQVMICNPGTVGRLNAADRALFQQAAVAAQAANRARVTADEEAGVEELRRRGMTVITQVDTAAFQAALAPAFAEWERTLDAATLRRIRDWRAN</sequence>
<dbReference type="GO" id="GO:0055085">
    <property type="term" value="P:transmembrane transport"/>
    <property type="evidence" value="ECO:0007669"/>
    <property type="project" value="InterPro"/>
</dbReference>
<gene>
    <name evidence="3" type="ORF">G3576_04890</name>
</gene>
<dbReference type="PANTHER" id="PTHR33376">
    <property type="match status" value="1"/>
</dbReference>
<dbReference type="NCBIfam" id="TIGR00787">
    <property type="entry name" value="dctP"/>
    <property type="match status" value="1"/>
</dbReference>
<dbReference type="EMBL" id="JAAIKB010000001">
    <property type="protein sequence ID" value="NGM19340.1"/>
    <property type="molecule type" value="Genomic_DNA"/>
</dbReference>
<keyword evidence="1 2" id="KW-0732">Signal</keyword>
<accession>A0A6M1LGF3</accession>
<protein>
    <submittedName>
        <fullName evidence="3">DctP family TRAP transporter solute-binding subunit</fullName>
    </submittedName>
</protein>
<organism evidence="3 4">
    <name type="scientific">Falsiroseomonas algicola</name>
    <dbReference type="NCBI Taxonomy" id="2716930"/>
    <lineage>
        <taxon>Bacteria</taxon>
        <taxon>Pseudomonadati</taxon>
        <taxon>Pseudomonadota</taxon>
        <taxon>Alphaproteobacteria</taxon>
        <taxon>Acetobacterales</taxon>
        <taxon>Roseomonadaceae</taxon>
        <taxon>Falsiroseomonas</taxon>
    </lineage>
</organism>
<dbReference type="InterPro" id="IPR018389">
    <property type="entry name" value="DctP_fam"/>
</dbReference>
<reference evidence="3 4" key="1">
    <citation type="submission" date="2020-03" db="EMBL/GenBank/DDBJ databases">
        <title>Roseomonas stagni sp. nov., isolated from pond water in Japan.</title>
        <authorList>
            <person name="Furuhata K."/>
            <person name="Miyamoto H."/>
            <person name="Goto K."/>
        </authorList>
    </citation>
    <scope>NUCLEOTIDE SEQUENCE [LARGE SCALE GENOMIC DNA]</scope>
    <source>
        <strain evidence="3 4">PeD5</strain>
    </source>
</reference>
<evidence type="ECO:0000256" key="2">
    <source>
        <dbReference type="SAM" id="SignalP"/>
    </source>
</evidence>
<proteinExistence type="predicted"/>
<comment type="caution">
    <text evidence="3">The sequence shown here is derived from an EMBL/GenBank/DDBJ whole genome shotgun (WGS) entry which is preliminary data.</text>
</comment>
<dbReference type="InterPro" id="IPR006311">
    <property type="entry name" value="TAT_signal"/>
</dbReference>
<feature type="signal peptide" evidence="2">
    <location>
        <begin position="1"/>
        <end position="26"/>
    </location>
</feature>
<keyword evidence="4" id="KW-1185">Reference proteome</keyword>
<dbReference type="InterPro" id="IPR004682">
    <property type="entry name" value="TRAP_DctP"/>
</dbReference>
<dbReference type="GO" id="GO:0030246">
    <property type="term" value="F:carbohydrate binding"/>
    <property type="evidence" value="ECO:0007669"/>
    <property type="project" value="TreeGrafter"/>
</dbReference>
<dbReference type="NCBIfam" id="NF037995">
    <property type="entry name" value="TRAP_S1"/>
    <property type="match status" value="1"/>
</dbReference>
<dbReference type="InterPro" id="IPR038404">
    <property type="entry name" value="TRAP_DctP_sf"/>
</dbReference>
<evidence type="ECO:0000256" key="1">
    <source>
        <dbReference type="ARBA" id="ARBA00022729"/>
    </source>
</evidence>
<feature type="chain" id="PRO_5026726589" evidence="2">
    <location>
        <begin position="27"/>
        <end position="326"/>
    </location>
</feature>
<dbReference type="RefSeq" id="WP_164693169.1">
    <property type="nucleotide sequence ID" value="NZ_JAAIKB010000001.1"/>
</dbReference>
<evidence type="ECO:0000313" key="3">
    <source>
        <dbReference type="EMBL" id="NGM19340.1"/>
    </source>
</evidence>
<dbReference type="GO" id="GO:0030288">
    <property type="term" value="C:outer membrane-bounded periplasmic space"/>
    <property type="evidence" value="ECO:0007669"/>
    <property type="project" value="InterPro"/>
</dbReference>
<evidence type="ECO:0000313" key="4">
    <source>
        <dbReference type="Proteomes" id="UP000475385"/>
    </source>
</evidence>
<dbReference type="Pfam" id="PF03480">
    <property type="entry name" value="DctP"/>
    <property type="match status" value="1"/>
</dbReference>
<dbReference type="PANTHER" id="PTHR33376:SF2">
    <property type="entry name" value="DICARBOXYLATE-BINDING PERIPLASMIC PROTEIN"/>
    <property type="match status" value="1"/>
</dbReference>
<dbReference type="Gene3D" id="3.40.190.170">
    <property type="entry name" value="Bacterial extracellular solute-binding protein, family 7"/>
    <property type="match status" value="1"/>
</dbReference>
<dbReference type="PROSITE" id="PS51318">
    <property type="entry name" value="TAT"/>
    <property type="match status" value="1"/>
</dbReference>
<dbReference type="AlphaFoldDB" id="A0A6M1LGF3"/>
<dbReference type="PIRSF" id="PIRSF006470">
    <property type="entry name" value="DctB"/>
    <property type="match status" value="1"/>
</dbReference>
<name>A0A6M1LGF3_9PROT</name>